<dbReference type="AlphaFoldDB" id="A0A371CWK5"/>
<name>A0A371CWK5_9APHY</name>
<organism evidence="2 3">
    <name type="scientific">Lentinus brumalis</name>
    <dbReference type="NCBI Taxonomy" id="2498619"/>
    <lineage>
        <taxon>Eukaryota</taxon>
        <taxon>Fungi</taxon>
        <taxon>Dikarya</taxon>
        <taxon>Basidiomycota</taxon>
        <taxon>Agaricomycotina</taxon>
        <taxon>Agaricomycetes</taxon>
        <taxon>Polyporales</taxon>
        <taxon>Polyporaceae</taxon>
        <taxon>Lentinus</taxon>
    </lineage>
</organism>
<evidence type="ECO:0000313" key="3">
    <source>
        <dbReference type="Proteomes" id="UP000256964"/>
    </source>
</evidence>
<gene>
    <name evidence="2" type="ORF">OH76DRAFT_1052969</name>
</gene>
<protein>
    <submittedName>
        <fullName evidence="2">Uncharacterized protein</fullName>
    </submittedName>
</protein>
<feature type="region of interest" description="Disordered" evidence="1">
    <location>
        <begin position="116"/>
        <end position="137"/>
    </location>
</feature>
<keyword evidence="3" id="KW-1185">Reference proteome</keyword>
<evidence type="ECO:0000313" key="2">
    <source>
        <dbReference type="EMBL" id="RDX44668.1"/>
    </source>
</evidence>
<evidence type="ECO:0000256" key="1">
    <source>
        <dbReference type="SAM" id="MobiDB-lite"/>
    </source>
</evidence>
<accession>A0A371CWK5</accession>
<dbReference type="EMBL" id="KZ857447">
    <property type="protein sequence ID" value="RDX44668.1"/>
    <property type="molecule type" value="Genomic_DNA"/>
</dbReference>
<reference evidence="2 3" key="1">
    <citation type="journal article" date="2018" name="Biotechnol. Biofuels">
        <title>Integrative visual omics of the white-rot fungus Polyporus brumalis exposes the biotechnological potential of its oxidative enzymes for delignifying raw plant biomass.</title>
        <authorList>
            <person name="Miyauchi S."/>
            <person name="Rancon A."/>
            <person name="Drula E."/>
            <person name="Hage H."/>
            <person name="Chaduli D."/>
            <person name="Favel A."/>
            <person name="Grisel S."/>
            <person name="Henrissat B."/>
            <person name="Herpoel-Gimbert I."/>
            <person name="Ruiz-Duenas F.J."/>
            <person name="Chevret D."/>
            <person name="Hainaut M."/>
            <person name="Lin J."/>
            <person name="Wang M."/>
            <person name="Pangilinan J."/>
            <person name="Lipzen A."/>
            <person name="Lesage-Meessen L."/>
            <person name="Navarro D."/>
            <person name="Riley R."/>
            <person name="Grigoriev I.V."/>
            <person name="Zhou S."/>
            <person name="Raouche S."/>
            <person name="Rosso M.N."/>
        </authorList>
    </citation>
    <scope>NUCLEOTIDE SEQUENCE [LARGE SCALE GENOMIC DNA]</scope>
    <source>
        <strain evidence="2 3">BRFM 1820</strain>
    </source>
</reference>
<sequence>MHSRPPSRSPSGLLCLECASVLWPTPPSTCLDVRALLKSFVPASPSHGLLLAWTLVRCRSAAANLLQVWPLFVPPSVGVRQRRHDQSTCCLFIEQCQKSERPGQAPRYISICGHQAPRSQGRAGPEVNTNSSSLRWA</sequence>
<dbReference type="Proteomes" id="UP000256964">
    <property type="component" value="Unassembled WGS sequence"/>
</dbReference>
<feature type="compositionally biased region" description="Polar residues" evidence="1">
    <location>
        <begin position="127"/>
        <end position="137"/>
    </location>
</feature>
<proteinExistence type="predicted"/>